<accession>A0A813IAT9</accession>
<dbReference type="SUPFAM" id="SSF54637">
    <property type="entry name" value="Thioesterase/thiol ester dehydrase-isomerase"/>
    <property type="match status" value="2"/>
</dbReference>
<gene>
    <name evidence="2" type="ORF">PGLA2088_LOCUS10220</name>
    <name evidence="1" type="ORF">PGLA2088_LOCUS5737</name>
</gene>
<sequence length="309" mass="34203">EWRRPPNDLQAQTVGGGHKAIHDDATAAKLGLSLAPIHGTVHWSQLTPLLLEAFGSAWFETGSISVHFVNMVGHLQPVCAFLAKPDPSKRAQQLDVWMEHLDGRVVLEGTASVGLKPNEMVTMAQSKIALIKPVKGRLLFERKAAGTKSLEPEPAKIEFDQVIGPLFPFTHRRKLKIITEFSPWFDEQAGKNSPWGRPILPPESFNQIMLGAVGGAPYVRWPDVPGDEWLHQALGGRTPVGLFGGCEVVLHSGPIFVGEEYLCTRELVGVGETPKAEFRWTRTYLHERRSGKLVAEMTLQEMQLKSSLQ</sequence>
<name>A0A813IAT9_POLGL</name>
<evidence type="ECO:0000313" key="3">
    <source>
        <dbReference type="Proteomes" id="UP000626109"/>
    </source>
</evidence>
<feature type="non-terminal residue" evidence="1">
    <location>
        <position position="309"/>
    </location>
</feature>
<dbReference type="InterPro" id="IPR029069">
    <property type="entry name" value="HotDog_dom_sf"/>
</dbReference>
<dbReference type="AlphaFoldDB" id="A0A813IAT9"/>
<proteinExistence type="predicted"/>
<feature type="non-terminal residue" evidence="1">
    <location>
        <position position="1"/>
    </location>
</feature>
<dbReference type="Proteomes" id="UP000626109">
    <property type="component" value="Unassembled WGS sequence"/>
</dbReference>
<evidence type="ECO:0000313" key="2">
    <source>
        <dbReference type="EMBL" id="CAE8653195.1"/>
    </source>
</evidence>
<comment type="caution">
    <text evidence="1">The sequence shown here is derived from an EMBL/GenBank/DDBJ whole genome shotgun (WGS) entry which is preliminary data.</text>
</comment>
<dbReference type="Gene3D" id="3.10.129.10">
    <property type="entry name" value="Hotdog Thioesterase"/>
    <property type="match status" value="1"/>
</dbReference>
<dbReference type="EMBL" id="CAJNNW010005531">
    <property type="protein sequence ID" value="CAE8647501.1"/>
    <property type="molecule type" value="Genomic_DNA"/>
</dbReference>
<evidence type="ECO:0000313" key="1">
    <source>
        <dbReference type="EMBL" id="CAE8647501.1"/>
    </source>
</evidence>
<dbReference type="EMBL" id="CAJNNW010011434">
    <property type="protein sequence ID" value="CAE8653195.1"/>
    <property type="molecule type" value="Genomic_DNA"/>
</dbReference>
<protein>
    <submittedName>
        <fullName evidence="1">Uncharacterized protein</fullName>
    </submittedName>
</protein>
<reference evidence="1" key="1">
    <citation type="submission" date="2021-02" db="EMBL/GenBank/DDBJ databases">
        <authorList>
            <person name="Dougan E. K."/>
            <person name="Rhodes N."/>
            <person name="Thang M."/>
            <person name="Chan C."/>
        </authorList>
    </citation>
    <scope>NUCLEOTIDE SEQUENCE</scope>
</reference>
<organism evidence="1 3">
    <name type="scientific">Polarella glacialis</name>
    <name type="common">Dinoflagellate</name>
    <dbReference type="NCBI Taxonomy" id="89957"/>
    <lineage>
        <taxon>Eukaryota</taxon>
        <taxon>Sar</taxon>
        <taxon>Alveolata</taxon>
        <taxon>Dinophyceae</taxon>
        <taxon>Suessiales</taxon>
        <taxon>Suessiaceae</taxon>
        <taxon>Polarella</taxon>
    </lineage>
</organism>